<dbReference type="Gene3D" id="1.10.287.1130">
    <property type="entry name" value="CytochromE C oxidase copper chaperone"/>
    <property type="match status" value="1"/>
</dbReference>
<dbReference type="STRING" id="1257118.L8GKG5"/>
<evidence type="ECO:0000256" key="9">
    <source>
        <dbReference type="SAM" id="MobiDB-lite"/>
    </source>
</evidence>
<feature type="binding site" evidence="8">
    <location>
        <position position="31"/>
    </location>
    <ligand>
        <name>Cu cation</name>
        <dbReference type="ChEBI" id="CHEBI:23378"/>
    </ligand>
</feature>
<dbReference type="RefSeq" id="XP_004335347.1">
    <property type="nucleotide sequence ID" value="XM_004335299.1"/>
</dbReference>
<dbReference type="OMA" id="HKACMRK"/>
<dbReference type="VEuPathDB" id="AmoebaDB:ACA1_239500"/>
<accession>L8GKG5</accession>
<evidence type="ECO:0000256" key="4">
    <source>
        <dbReference type="ARBA" id="ARBA00023008"/>
    </source>
</evidence>
<dbReference type="OrthoDB" id="1915887at2759"/>
<evidence type="ECO:0000256" key="8">
    <source>
        <dbReference type="PIRSR" id="PIRSR607745-1"/>
    </source>
</evidence>
<keyword evidence="11" id="KW-1185">Reference proteome</keyword>
<evidence type="ECO:0000313" key="10">
    <source>
        <dbReference type="EMBL" id="ELR13334.1"/>
    </source>
</evidence>
<dbReference type="Pfam" id="PF05051">
    <property type="entry name" value="COX17"/>
    <property type="match status" value="1"/>
</dbReference>
<evidence type="ECO:0000256" key="7">
    <source>
        <dbReference type="ARBA" id="ARBA00023186"/>
    </source>
</evidence>
<feature type="binding site" evidence="8">
    <location>
        <position position="30"/>
    </location>
    <ligand>
        <name>Cu cation</name>
        <dbReference type="ChEBI" id="CHEBI:23378"/>
    </ligand>
</feature>
<feature type="region of interest" description="Disordered" evidence="9">
    <location>
        <begin position="1"/>
        <end position="24"/>
    </location>
</feature>
<dbReference type="GO" id="GO:0016531">
    <property type="term" value="F:copper chaperone activity"/>
    <property type="evidence" value="ECO:0007669"/>
    <property type="project" value="InterPro"/>
</dbReference>
<dbReference type="Proteomes" id="UP000011083">
    <property type="component" value="Unassembled WGS sequence"/>
</dbReference>
<evidence type="ECO:0000256" key="6">
    <source>
        <dbReference type="ARBA" id="ARBA00023157"/>
    </source>
</evidence>
<dbReference type="EMBL" id="KB008093">
    <property type="protein sequence ID" value="ELR13334.1"/>
    <property type="molecule type" value="Genomic_DNA"/>
</dbReference>
<reference evidence="10" key="1">
    <citation type="journal article" date="2013" name="Genome Biol.">
        <title>Genome of Acanthamoeba castellanii highlights extensive lateral gene transfer and early evolution of tyrosine kinase signaling.</title>
        <authorList>
            <person name="Clarke M."/>
            <person name="Lohan A.J."/>
            <person name="Liu B."/>
            <person name="Lagkouvardos I."/>
            <person name="Roy S."/>
            <person name="Zafar N."/>
            <person name="Bertelli C."/>
            <person name="Schilde C."/>
            <person name="Kianianmomeni A."/>
            <person name="Burglin T.R."/>
            <person name="Frech C."/>
            <person name="Turcotte B."/>
            <person name="Kopec K.O."/>
            <person name="Synnott J.M."/>
            <person name="Choo C."/>
            <person name="Paponov I."/>
            <person name="Finkler A."/>
            <person name="Soon Heng Tan C."/>
            <person name="Hutchins A.P."/>
            <person name="Weinmeier T."/>
            <person name="Rattei T."/>
            <person name="Chu J.S."/>
            <person name="Gimenez G."/>
            <person name="Irimia M."/>
            <person name="Rigden D.J."/>
            <person name="Fitzpatrick D.A."/>
            <person name="Lorenzo-Morales J."/>
            <person name="Bateman A."/>
            <person name="Chiu C.H."/>
            <person name="Tang P."/>
            <person name="Hegemann P."/>
            <person name="Fromm H."/>
            <person name="Raoult D."/>
            <person name="Greub G."/>
            <person name="Miranda-Saavedra D."/>
            <person name="Chen N."/>
            <person name="Nash P."/>
            <person name="Ginger M.L."/>
            <person name="Horn M."/>
            <person name="Schaap P."/>
            <person name="Caler L."/>
            <person name="Loftus B."/>
        </authorList>
    </citation>
    <scope>NUCLEOTIDE SEQUENCE [LARGE SCALE GENOMIC DNA]</scope>
    <source>
        <strain evidence="10">Neff</strain>
    </source>
</reference>
<dbReference type="KEGG" id="acan:ACA1_239500"/>
<evidence type="ECO:0000256" key="3">
    <source>
        <dbReference type="ARBA" id="ARBA00022723"/>
    </source>
</evidence>
<evidence type="ECO:0000256" key="2">
    <source>
        <dbReference type="ARBA" id="ARBA00009241"/>
    </source>
</evidence>
<sequence>MSSATATSSTSAAPAAAAAPTTNAAGKRICCVCKDTKKVRDECIFQFGEEKCQEPIELHKVCLRSEGFDIQ</sequence>
<dbReference type="PANTHER" id="PTHR16719">
    <property type="entry name" value="CYTOCHROME C OXIDASE COPPER CHAPERONE"/>
    <property type="match status" value="1"/>
</dbReference>
<comment type="similarity">
    <text evidence="2">Belongs to the COX17 family.</text>
</comment>
<protein>
    <submittedName>
        <fullName evidence="10">Copper chaperone, putative</fullName>
    </submittedName>
</protein>
<dbReference type="GO" id="GO:0005507">
    <property type="term" value="F:copper ion binding"/>
    <property type="evidence" value="ECO:0007669"/>
    <property type="project" value="InterPro"/>
</dbReference>
<gene>
    <name evidence="10" type="ORF">ACA1_239500</name>
</gene>
<keyword evidence="5" id="KW-0496">Mitochondrion</keyword>
<organism evidence="10 11">
    <name type="scientific">Acanthamoeba castellanii (strain ATCC 30010 / Neff)</name>
    <dbReference type="NCBI Taxonomy" id="1257118"/>
    <lineage>
        <taxon>Eukaryota</taxon>
        <taxon>Amoebozoa</taxon>
        <taxon>Discosea</taxon>
        <taxon>Longamoebia</taxon>
        <taxon>Centramoebida</taxon>
        <taxon>Acanthamoebidae</taxon>
        <taxon>Acanthamoeba</taxon>
    </lineage>
</organism>
<keyword evidence="4 8" id="KW-0186">Copper</keyword>
<dbReference type="PANTHER" id="PTHR16719:SF0">
    <property type="entry name" value="CYTOCHROME C OXIDASE COPPER CHAPERONE"/>
    <property type="match status" value="1"/>
</dbReference>
<evidence type="ECO:0000256" key="5">
    <source>
        <dbReference type="ARBA" id="ARBA00023128"/>
    </source>
</evidence>
<dbReference type="SUPFAM" id="SSF47072">
    <property type="entry name" value="Cysteine alpha-hairpin motif"/>
    <property type="match status" value="1"/>
</dbReference>
<name>L8GKG5_ACACF</name>
<keyword evidence="3 8" id="KW-0479">Metal-binding</keyword>
<dbReference type="AlphaFoldDB" id="L8GKG5"/>
<evidence type="ECO:0000313" key="11">
    <source>
        <dbReference type="Proteomes" id="UP000011083"/>
    </source>
</evidence>
<keyword evidence="6" id="KW-1015">Disulfide bond</keyword>
<evidence type="ECO:0000256" key="1">
    <source>
        <dbReference type="ARBA" id="ARBA00004569"/>
    </source>
</evidence>
<dbReference type="InterPro" id="IPR007745">
    <property type="entry name" value="Cyt_c_oxidase_Cu-chaperone"/>
</dbReference>
<dbReference type="GeneID" id="14914016"/>
<keyword evidence="7" id="KW-0143">Chaperone</keyword>
<dbReference type="InterPro" id="IPR009069">
    <property type="entry name" value="Cys_alpha_HP_mot_SF"/>
</dbReference>
<proteinExistence type="inferred from homology"/>
<dbReference type="GO" id="GO:0005758">
    <property type="term" value="C:mitochondrial intermembrane space"/>
    <property type="evidence" value="ECO:0007669"/>
    <property type="project" value="UniProtKB-SubCell"/>
</dbReference>
<comment type="subcellular location">
    <subcellularLocation>
        <location evidence="1">Mitochondrion intermembrane space</location>
    </subcellularLocation>
</comment>